<name>A0A4Q2M3W3_9MICO</name>
<dbReference type="Proteomes" id="UP000292686">
    <property type="component" value="Unassembled WGS sequence"/>
</dbReference>
<dbReference type="PANTHER" id="PTHR44240:SF10">
    <property type="entry name" value="J DOMAIN-CONTAINING PROTEIN"/>
    <property type="match status" value="1"/>
</dbReference>
<proteinExistence type="predicted"/>
<evidence type="ECO:0000313" key="4">
    <source>
        <dbReference type="Proteomes" id="UP000292686"/>
    </source>
</evidence>
<sequence length="306" mass="32805">MPVFPPADAYRVLGVDETASDDDLRRAYRRLLRSTHPDLGGDVARFHAVQVAWSHIGEPIARAQYDARRSWPSTPGRAPRAAGTPRHAAPPPAAGARTYGTPGGSSRERYLSGLRTWLGLPTLPPNPYAPELLSRVPARLSELYLAARAEERTAVVLSALDLRHSVWNDVAVAGSAATISHVVLAPTGLVAAFSTTWPSPLLVHRGDVVVDGMPRNARPVREMLRLTRAFESSVSVRVTGVVVIAADDPAIAQDVEEIRARPLPTLLAPRSRLSGIIRDGFPGVERGVGGDTAATADRLRTGILFA</sequence>
<dbReference type="EMBL" id="SDPM01000004">
    <property type="protein sequence ID" value="RXZ86488.1"/>
    <property type="molecule type" value="Genomic_DNA"/>
</dbReference>
<evidence type="ECO:0000313" key="3">
    <source>
        <dbReference type="EMBL" id="RXZ86488.1"/>
    </source>
</evidence>
<dbReference type="SMART" id="SM00271">
    <property type="entry name" value="DnaJ"/>
    <property type="match status" value="1"/>
</dbReference>
<evidence type="ECO:0000259" key="2">
    <source>
        <dbReference type="PROSITE" id="PS50076"/>
    </source>
</evidence>
<dbReference type="PANTHER" id="PTHR44240">
    <property type="entry name" value="DNAJ DOMAIN (PROKARYOTIC HEAT SHOCK PROTEIN)-RELATED"/>
    <property type="match status" value="1"/>
</dbReference>
<dbReference type="InterPro" id="IPR036869">
    <property type="entry name" value="J_dom_sf"/>
</dbReference>
<comment type="caution">
    <text evidence="3">The sequence shown here is derived from an EMBL/GenBank/DDBJ whole genome shotgun (WGS) entry which is preliminary data.</text>
</comment>
<feature type="domain" description="J" evidence="2">
    <location>
        <begin position="8"/>
        <end position="69"/>
    </location>
</feature>
<dbReference type="PROSITE" id="PS50076">
    <property type="entry name" value="DNAJ_2"/>
    <property type="match status" value="1"/>
</dbReference>
<gene>
    <name evidence="3" type="ORF">ESP50_08775</name>
</gene>
<dbReference type="OrthoDB" id="5242140at2"/>
<accession>A0A4Q2M3W3</accession>
<organism evidence="3 4">
    <name type="scientific">Agromyces atrinae</name>
    <dbReference type="NCBI Taxonomy" id="592376"/>
    <lineage>
        <taxon>Bacteria</taxon>
        <taxon>Bacillati</taxon>
        <taxon>Actinomycetota</taxon>
        <taxon>Actinomycetes</taxon>
        <taxon>Micrococcales</taxon>
        <taxon>Microbacteriaceae</taxon>
        <taxon>Agromyces</taxon>
    </lineage>
</organism>
<protein>
    <submittedName>
        <fullName evidence="3">Heat-shock protein</fullName>
    </submittedName>
</protein>
<feature type="compositionally biased region" description="Low complexity" evidence="1">
    <location>
        <begin position="74"/>
        <end position="87"/>
    </location>
</feature>
<dbReference type="SUPFAM" id="SSF46565">
    <property type="entry name" value="Chaperone J-domain"/>
    <property type="match status" value="1"/>
</dbReference>
<dbReference type="InterPro" id="IPR001623">
    <property type="entry name" value="DnaJ_domain"/>
</dbReference>
<dbReference type="Gene3D" id="1.10.287.110">
    <property type="entry name" value="DnaJ domain"/>
    <property type="match status" value="1"/>
</dbReference>
<reference evidence="3 4" key="1">
    <citation type="submission" date="2019-01" db="EMBL/GenBank/DDBJ databases">
        <title>Agromyces.</title>
        <authorList>
            <person name="Li J."/>
        </authorList>
    </citation>
    <scope>NUCLEOTIDE SEQUENCE [LARGE SCALE GENOMIC DNA]</scope>
    <source>
        <strain evidence="3 4">DSM 23870</strain>
    </source>
</reference>
<feature type="region of interest" description="Disordered" evidence="1">
    <location>
        <begin position="67"/>
        <end position="106"/>
    </location>
</feature>
<dbReference type="RefSeq" id="WP_129174195.1">
    <property type="nucleotide sequence ID" value="NZ_JACCBI010000001.1"/>
</dbReference>
<evidence type="ECO:0000256" key="1">
    <source>
        <dbReference type="SAM" id="MobiDB-lite"/>
    </source>
</evidence>
<dbReference type="Pfam" id="PF00226">
    <property type="entry name" value="DnaJ"/>
    <property type="match status" value="1"/>
</dbReference>
<dbReference type="InterPro" id="IPR052276">
    <property type="entry name" value="Diphthamide-biosynth_chaperone"/>
</dbReference>
<dbReference type="AlphaFoldDB" id="A0A4Q2M3W3"/>
<dbReference type="PRINTS" id="PR00625">
    <property type="entry name" value="JDOMAIN"/>
</dbReference>
<keyword evidence="4" id="KW-1185">Reference proteome</keyword>